<proteinExistence type="inferred from homology"/>
<keyword evidence="3 11" id="KW-0813">Transport</keyword>
<comment type="catalytic activity">
    <reaction evidence="11">
        <text>ATP + H2O + cellular proteinSide 1 = ADP + phosphate + cellular proteinSide 2.</text>
        <dbReference type="EC" id="7.4.2.8"/>
    </reaction>
</comment>
<evidence type="ECO:0000256" key="10">
    <source>
        <dbReference type="ARBA" id="ARBA00023136"/>
    </source>
</evidence>
<dbReference type="PROSITE" id="PS51196">
    <property type="entry name" value="SECA_MOTOR_DEAD"/>
    <property type="match status" value="1"/>
</dbReference>
<feature type="binding site" evidence="11">
    <location>
        <begin position="98"/>
        <end position="102"/>
    </location>
    <ligand>
        <name>ATP</name>
        <dbReference type="ChEBI" id="CHEBI:30616"/>
    </ligand>
</feature>
<dbReference type="PROSITE" id="PS01312">
    <property type="entry name" value="SECA"/>
    <property type="match status" value="1"/>
</dbReference>
<dbReference type="HAMAP" id="MF_01382">
    <property type="entry name" value="SecA"/>
    <property type="match status" value="1"/>
</dbReference>
<dbReference type="Gene3D" id="3.40.50.300">
    <property type="entry name" value="P-loop containing nucleotide triphosphate hydrolases"/>
    <property type="match status" value="2"/>
</dbReference>
<evidence type="ECO:0000256" key="5">
    <source>
        <dbReference type="ARBA" id="ARBA00022741"/>
    </source>
</evidence>
<dbReference type="Proteomes" id="UP000666915">
    <property type="component" value="Unassembled WGS sequence"/>
</dbReference>
<dbReference type="PANTHER" id="PTHR30612:SF0">
    <property type="entry name" value="CHLOROPLAST PROTEIN-TRANSPORTING ATPASE"/>
    <property type="match status" value="1"/>
</dbReference>
<dbReference type="InterPro" id="IPR014001">
    <property type="entry name" value="Helicase_ATP-bd"/>
</dbReference>
<keyword evidence="7 11" id="KW-0653">Protein transport</keyword>
<keyword evidence="9 11" id="KW-0811">Translocation</keyword>
<dbReference type="InterPro" id="IPR036670">
    <property type="entry name" value="SecA_X-link_sf"/>
</dbReference>
<evidence type="ECO:0000313" key="15">
    <source>
        <dbReference type="EMBL" id="MBO2436815.1"/>
    </source>
</evidence>
<keyword evidence="4 11" id="KW-1003">Cell membrane</keyword>
<dbReference type="SMART" id="SM00957">
    <property type="entry name" value="SecA_DEAD"/>
    <property type="match status" value="1"/>
</dbReference>
<dbReference type="Pfam" id="PF07517">
    <property type="entry name" value="SecA_DEAD"/>
    <property type="match status" value="1"/>
</dbReference>
<keyword evidence="6 11" id="KW-0067">ATP-binding</keyword>
<comment type="subunit">
    <text evidence="11">Monomer and homodimer. Part of the essential Sec protein translocation apparatus which comprises SecA, SecYEG and auxiliary proteins SecDF. Other proteins may also be involved.</text>
</comment>
<dbReference type="CDD" id="cd17928">
    <property type="entry name" value="DEXDc_SecA"/>
    <property type="match status" value="1"/>
</dbReference>
<dbReference type="InterPro" id="IPR020937">
    <property type="entry name" value="SecA_CS"/>
</dbReference>
<feature type="domain" description="Helicase ATP-binding" evidence="13">
    <location>
        <begin position="82"/>
        <end position="277"/>
    </location>
</feature>
<evidence type="ECO:0000313" key="16">
    <source>
        <dbReference type="Proteomes" id="UP000666915"/>
    </source>
</evidence>
<evidence type="ECO:0000256" key="4">
    <source>
        <dbReference type="ARBA" id="ARBA00022475"/>
    </source>
</evidence>
<evidence type="ECO:0000256" key="8">
    <source>
        <dbReference type="ARBA" id="ARBA00022967"/>
    </source>
</evidence>
<dbReference type="SUPFAM" id="SSF81767">
    <property type="entry name" value="Pre-protein crosslinking domain of SecA"/>
    <property type="match status" value="1"/>
</dbReference>
<evidence type="ECO:0000256" key="6">
    <source>
        <dbReference type="ARBA" id="ARBA00022840"/>
    </source>
</evidence>
<evidence type="ECO:0000256" key="12">
    <source>
        <dbReference type="SAM" id="MobiDB-lite"/>
    </source>
</evidence>
<dbReference type="InterPro" id="IPR000185">
    <property type="entry name" value="SecA"/>
</dbReference>
<dbReference type="InterPro" id="IPR036266">
    <property type="entry name" value="SecA_Wing/Scaffold_sf"/>
</dbReference>
<evidence type="ECO:0000256" key="7">
    <source>
        <dbReference type="ARBA" id="ARBA00022927"/>
    </source>
</evidence>
<dbReference type="InterPro" id="IPR011130">
    <property type="entry name" value="SecA_preprotein_X-link_dom"/>
</dbReference>
<evidence type="ECO:0000256" key="3">
    <source>
        <dbReference type="ARBA" id="ARBA00022448"/>
    </source>
</evidence>
<gene>
    <name evidence="15" type="primary">secA2</name>
    <name evidence="11" type="synonym">secA</name>
    <name evidence="15" type="ORF">J4557_04705</name>
</gene>
<dbReference type="PRINTS" id="PR00906">
    <property type="entry name" value="SECA"/>
</dbReference>
<evidence type="ECO:0000256" key="11">
    <source>
        <dbReference type="HAMAP-Rule" id="MF_01382"/>
    </source>
</evidence>
<sequence>MALLDRFRRLVQKPGSVDLAPFRAVAEEAGRREERVRALTDAELTAAAAAPDLVADLPEFCAIGREAARRAIGERPFDVQLTGTLALLSGHVAEMATGEGKTLAGALAAAGYALRGERVHVMSVNDYLARRDAEWMGPLYALLGVSVASIGQASTPDERRAAYGADVVYAPVSEIGFDLLRDRLVTDPADAVQRAASVALVDEADSVLVDEAMVPLVLAGAADLDPADPRYADLVRRLRPGLHYATDEEARNVQLTAAGSREVERVLGLDLYAPENLATLTAVNVALHAEVLLHRDVDYIVRDGAVKLISESRGRVALLQRWPDGLQAAVEAKEELEASPSGEILDSITVQELIGRYPVRCGMTGTAMAVAGQLTEFYSLQIAVVPPNRPCVRDDGPDRLYATTADKEVAVVEEIVAAHAAGRPVLVGTGDVAESERLARRLVRAGVEPVVLNAKNDAEEAAIIAEAGAPGAVTVSTQMAGRGTDIRLGGGPGAPVPGTAPAEQEGERRDQVAAAGGLLVIGTGRYHSSRLDDQLRGRAGRQGDPGGSVFFTSLQDDLVTRYAPDETYRGPIGDEGRVEDKGAHWIVGHAQRVAEGVDLELHRNTWRYNQLIGLQRREVLTEREAVLTGDAADAAMAADAPAKHAELVETAGAEAVAEAARQVVLYQLDRCWAEHLAFLAELREGIHLRSLGRGLDPLVEFNREAVPAGKRLLGDARRRSVAAFEELTATEAGVDLDAAGLKRPSATWTYLVHDNPFGSLDERALRGLISMFKGRRR</sequence>
<evidence type="ECO:0000259" key="13">
    <source>
        <dbReference type="PROSITE" id="PS51192"/>
    </source>
</evidence>
<dbReference type="Gene3D" id="1.10.3060.10">
    <property type="entry name" value="Helical scaffold and wing domains of SecA"/>
    <property type="match status" value="1"/>
</dbReference>
<dbReference type="RefSeq" id="WP_208265111.1">
    <property type="nucleotide sequence ID" value="NZ_BAAAGM010000016.1"/>
</dbReference>
<dbReference type="CDD" id="cd18803">
    <property type="entry name" value="SF2_C_secA"/>
    <property type="match status" value="1"/>
</dbReference>
<accession>A0ABS3QS46</accession>
<dbReference type="EC" id="7.4.2.8" evidence="11"/>
<dbReference type="SUPFAM" id="SSF52540">
    <property type="entry name" value="P-loop containing nucleoside triphosphate hydrolases"/>
    <property type="match status" value="2"/>
</dbReference>
<dbReference type="Pfam" id="PF01043">
    <property type="entry name" value="SecA_PP_bind"/>
    <property type="match status" value="1"/>
</dbReference>
<dbReference type="InterPro" id="IPR044722">
    <property type="entry name" value="SecA_SF2_C"/>
</dbReference>
<keyword evidence="16" id="KW-1185">Reference proteome</keyword>
<keyword evidence="8 11" id="KW-1278">Translocase</keyword>
<feature type="binding site" evidence="11">
    <location>
        <position position="80"/>
    </location>
    <ligand>
        <name>ATP</name>
        <dbReference type="ChEBI" id="CHEBI:30616"/>
    </ligand>
</feature>
<protein>
    <recommendedName>
        <fullName evidence="11">Protein translocase subunit SecA</fullName>
        <ecNumber evidence="11">7.4.2.8</ecNumber>
    </recommendedName>
</protein>
<reference evidence="15 16" key="1">
    <citation type="submission" date="2021-03" db="EMBL/GenBank/DDBJ databases">
        <authorList>
            <person name="Kanchanasin P."/>
            <person name="Saeng-In P."/>
            <person name="Phongsopitanun W."/>
            <person name="Yuki M."/>
            <person name="Kudo T."/>
            <person name="Ohkuma M."/>
            <person name="Tanasupawat S."/>
        </authorList>
    </citation>
    <scope>NUCLEOTIDE SEQUENCE [LARGE SCALE GENOMIC DNA]</scope>
    <source>
        <strain evidence="15 16">L46</strain>
    </source>
</reference>
<dbReference type="InterPro" id="IPR011115">
    <property type="entry name" value="SecA_DEAD"/>
</dbReference>
<dbReference type="InterPro" id="IPR026389">
    <property type="entry name" value="SecA_Actinobact-type"/>
</dbReference>
<dbReference type="NCBIfam" id="TIGR04221">
    <property type="entry name" value="SecA2_Mycobac"/>
    <property type="match status" value="1"/>
</dbReference>
<dbReference type="EMBL" id="JAGEOK010000003">
    <property type="protein sequence ID" value="MBO2436815.1"/>
    <property type="molecule type" value="Genomic_DNA"/>
</dbReference>
<comment type="caution">
    <text evidence="15">The sequence shown here is derived from an EMBL/GenBank/DDBJ whole genome shotgun (WGS) entry which is preliminary data.</text>
</comment>
<dbReference type="Pfam" id="PF07516">
    <property type="entry name" value="SecA_SW"/>
    <property type="match status" value="1"/>
</dbReference>
<dbReference type="InterPro" id="IPR014018">
    <property type="entry name" value="SecA_motor_DEAD"/>
</dbReference>
<dbReference type="InterPro" id="IPR011116">
    <property type="entry name" value="SecA_Wing/Scaffold"/>
</dbReference>
<feature type="region of interest" description="Disordered" evidence="12">
    <location>
        <begin position="487"/>
        <end position="506"/>
    </location>
</feature>
<evidence type="ECO:0000259" key="14">
    <source>
        <dbReference type="PROSITE" id="PS51196"/>
    </source>
</evidence>
<dbReference type="Pfam" id="PF21090">
    <property type="entry name" value="P-loop_SecA"/>
    <property type="match status" value="1"/>
</dbReference>
<keyword evidence="5 11" id="KW-0547">Nucleotide-binding</keyword>
<dbReference type="SUPFAM" id="SSF81886">
    <property type="entry name" value="Helical scaffold and wing domains of SecA"/>
    <property type="match status" value="1"/>
</dbReference>
<name>A0ABS3QS46_9ACTN</name>
<keyword evidence="10 11" id="KW-0472">Membrane</keyword>
<organism evidence="15 16">
    <name type="scientific">Actinomadura nitritigenes</name>
    <dbReference type="NCBI Taxonomy" id="134602"/>
    <lineage>
        <taxon>Bacteria</taxon>
        <taxon>Bacillati</taxon>
        <taxon>Actinomycetota</taxon>
        <taxon>Actinomycetes</taxon>
        <taxon>Streptosporangiales</taxon>
        <taxon>Thermomonosporaceae</taxon>
        <taxon>Actinomadura</taxon>
    </lineage>
</organism>
<dbReference type="PROSITE" id="PS51192">
    <property type="entry name" value="HELICASE_ATP_BIND_1"/>
    <property type="match status" value="1"/>
</dbReference>
<dbReference type="PANTHER" id="PTHR30612">
    <property type="entry name" value="SECA INNER MEMBRANE COMPONENT OF SEC PROTEIN SECRETION SYSTEM"/>
    <property type="match status" value="1"/>
</dbReference>
<comment type="similarity">
    <text evidence="2 11">Belongs to the SecA family.</text>
</comment>
<evidence type="ECO:0000256" key="2">
    <source>
        <dbReference type="ARBA" id="ARBA00007650"/>
    </source>
</evidence>
<dbReference type="InterPro" id="IPR027417">
    <property type="entry name" value="P-loop_NTPase"/>
</dbReference>
<feature type="binding site" evidence="11">
    <location>
        <position position="485"/>
    </location>
    <ligand>
        <name>ATP</name>
        <dbReference type="ChEBI" id="CHEBI:30616"/>
    </ligand>
</feature>
<evidence type="ECO:0000256" key="9">
    <source>
        <dbReference type="ARBA" id="ARBA00023010"/>
    </source>
</evidence>
<comment type="subcellular location">
    <subcellularLocation>
        <location evidence="11">Cell membrane</location>
        <topology evidence="11">Peripheral membrane protein</topology>
        <orientation evidence="11">Cytoplasmic side</orientation>
    </subcellularLocation>
    <subcellularLocation>
        <location evidence="11">Cytoplasm</location>
    </subcellularLocation>
    <subcellularLocation>
        <location evidence="1">Membrane</location>
        <topology evidence="1">Peripheral membrane protein</topology>
    </subcellularLocation>
    <text evidence="11">Distribution is 50-50.</text>
</comment>
<dbReference type="Gene3D" id="3.90.1440.10">
    <property type="entry name" value="SecA, preprotein cross-linking domain"/>
    <property type="match status" value="1"/>
</dbReference>
<keyword evidence="11" id="KW-0963">Cytoplasm</keyword>
<evidence type="ECO:0000256" key="1">
    <source>
        <dbReference type="ARBA" id="ARBA00004170"/>
    </source>
</evidence>
<dbReference type="SMART" id="SM00958">
    <property type="entry name" value="SecA_PP_bind"/>
    <property type="match status" value="1"/>
</dbReference>
<feature type="domain" description="SecA family profile" evidence="14">
    <location>
        <begin position="4"/>
        <end position="584"/>
    </location>
</feature>
<comment type="function">
    <text evidence="11">Part of the Sec protein translocase complex. Interacts with the SecYEG preprotein conducting channel. Has a central role in coupling the hydrolysis of ATP to the transfer of proteins into and across the cell membrane, serving as an ATP-driven molecular motor driving the stepwise translocation of polypeptide chains across the membrane.</text>
</comment>